<evidence type="ECO:0000256" key="13">
    <source>
        <dbReference type="ARBA" id="ARBA00023288"/>
    </source>
</evidence>
<dbReference type="InterPro" id="IPR002429">
    <property type="entry name" value="CcO_II-like_C"/>
</dbReference>
<dbReference type="RefSeq" id="WP_207762175.1">
    <property type="nucleotide sequence ID" value="NZ_FYEH01000019.1"/>
</dbReference>
<keyword evidence="9 15" id="KW-1133">Transmembrane helix</keyword>
<dbReference type="InterPro" id="IPR045187">
    <property type="entry name" value="CcO_II"/>
</dbReference>
<feature type="transmembrane region" description="Helical" evidence="15">
    <location>
        <begin position="150"/>
        <end position="171"/>
    </location>
</feature>
<evidence type="ECO:0000256" key="1">
    <source>
        <dbReference type="ARBA" id="ARBA00004651"/>
    </source>
</evidence>
<dbReference type="InterPro" id="IPR008972">
    <property type="entry name" value="Cupredoxin"/>
</dbReference>
<keyword evidence="12" id="KW-0564">Palmitate</keyword>
<dbReference type="InterPro" id="IPR011759">
    <property type="entry name" value="Cyt_c_oxidase_su2_TM_dom"/>
</dbReference>
<dbReference type="Proteomes" id="UP000197065">
    <property type="component" value="Unassembled WGS sequence"/>
</dbReference>
<evidence type="ECO:0000256" key="2">
    <source>
        <dbReference type="ARBA" id="ARBA00007866"/>
    </source>
</evidence>
<feature type="transmembrane region" description="Helical" evidence="15">
    <location>
        <begin position="27"/>
        <end position="56"/>
    </location>
</feature>
<evidence type="ECO:0000313" key="18">
    <source>
        <dbReference type="EMBL" id="SNB78724.1"/>
    </source>
</evidence>
<dbReference type="PANTHER" id="PTHR22888">
    <property type="entry name" value="CYTOCHROME C OXIDASE, SUBUNIT II"/>
    <property type="match status" value="1"/>
</dbReference>
<organism evidence="18 19">
    <name type="scientific">Arboricoccus pini</name>
    <dbReference type="NCBI Taxonomy" id="1963835"/>
    <lineage>
        <taxon>Bacteria</taxon>
        <taxon>Pseudomonadati</taxon>
        <taxon>Pseudomonadota</taxon>
        <taxon>Alphaproteobacteria</taxon>
        <taxon>Geminicoccales</taxon>
        <taxon>Geminicoccaceae</taxon>
        <taxon>Arboricoccus</taxon>
    </lineage>
</organism>
<feature type="domain" description="Cytochrome oxidase subunit II copper A binding" evidence="16">
    <location>
        <begin position="111"/>
        <end position="223"/>
    </location>
</feature>
<feature type="domain" description="Cytochrome oxidase subunit II transmembrane region profile" evidence="17">
    <location>
        <begin position="8"/>
        <end position="105"/>
    </location>
</feature>
<dbReference type="PANTHER" id="PTHR22888:SF18">
    <property type="entry name" value="CYTOCHROME BO(3) UBIQUINOL OXIDASE SUBUNIT 2"/>
    <property type="match status" value="1"/>
</dbReference>
<dbReference type="PIRSF" id="PIRSF000292">
    <property type="entry name" value="Ubi_od_II"/>
    <property type="match status" value="1"/>
</dbReference>
<comment type="similarity">
    <text evidence="2 14">Belongs to the cytochrome c oxidase subunit 2 family.</text>
</comment>
<name>A0A212S161_9PROT</name>
<dbReference type="GO" id="GO:0016682">
    <property type="term" value="F:oxidoreductase activity, acting on diphenols and related substances as donors, oxygen as acceptor"/>
    <property type="evidence" value="ECO:0007669"/>
    <property type="project" value="InterPro"/>
</dbReference>
<evidence type="ECO:0000256" key="14">
    <source>
        <dbReference type="PIRNR" id="PIRNR000292"/>
    </source>
</evidence>
<dbReference type="InterPro" id="IPR010514">
    <property type="entry name" value="COX_ARM"/>
</dbReference>
<keyword evidence="5 14" id="KW-0679">Respiratory chain</keyword>
<dbReference type="PROSITE" id="PS50857">
    <property type="entry name" value="COX2_CUA"/>
    <property type="match status" value="1"/>
</dbReference>
<proteinExistence type="inferred from homology"/>
<dbReference type="SUPFAM" id="SSF81464">
    <property type="entry name" value="Cytochrome c oxidase subunit II-like, transmembrane region"/>
    <property type="match status" value="1"/>
</dbReference>
<dbReference type="GO" id="GO:0005507">
    <property type="term" value="F:copper ion binding"/>
    <property type="evidence" value="ECO:0007669"/>
    <property type="project" value="InterPro"/>
</dbReference>
<dbReference type="InterPro" id="IPR034227">
    <property type="entry name" value="CuRO_UO_II"/>
</dbReference>
<dbReference type="InterPro" id="IPR006333">
    <property type="entry name" value="Cyt_o_ubiquinol_oxidase_su2"/>
</dbReference>
<comment type="subcellular location">
    <subcellularLocation>
        <location evidence="1">Cell membrane</location>
        <topology evidence="1">Multi-pass membrane protein</topology>
    </subcellularLocation>
</comment>
<keyword evidence="11 14" id="KW-0472">Membrane</keyword>
<dbReference type="GO" id="GO:0009486">
    <property type="term" value="F:cytochrome bo3 ubiquinol oxidase activity"/>
    <property type="evidence" value="ECO:0007669"/>
    <property type="project" value="InterPro"/>
</dbReference>
<accession>A0A212S161</accession>
<keyword evidence="8 14" id="KW-0249">Electron transport</keyword>
<protein>
    <recommendedName>
        <fullName evidence="14">Ubiquinol oxidase subunit 2</fullName>
    </recommendedName>
</protein>
<evidence type="ECO:0000259" key="16">
    <source>
        <dbReference type="PROSITE" id="PS50857"/>
    </source>
</evidence>
<evidence type="ECO:0000256" key="7">
    <source>
        <dbReference type="ARBA" id="ARBA00022729"/>
    </source>
</evidence>
<dbReference type="PROSITE" id="PS50999">
    <property type="entry name" value="COX2_TM"/>
    <property type="match status" value="1"/>
</dbReference>
<dbReference type="GO" id="GO:0004129">
    <property type="term" value="F:cytochrome-c oxidase activity"/>
    <property type="evidence" value="ECO:0007669"/>
    <property type="project" value="UniProtKB-UniRule"/>
</dbReference>
<dbReference type="GO" id="GO:0042773">
    <property type="term" value="P:ATP synthesis coupled electron transport"/>
    <property type="evidence" value="ECO:0007669"/>
    <property type="project" value="TreeGrafter"/>
</dbReference>
<evidence type="ECO:0000313" key="19">
    <source>
        <dbReference type="Proteomes" id="UP000197065"/>
    </source>
</evidence>
<evidence type="ECO:0000256" key="15">
    <source>
        <dbReference type="SAM" id="Phobius"/>
    </source>
</evidence>
<dbReference type="GO" id="GO:0005886">
    <property type="term" value="C:plasma membrane"/>
    <property type="evidence" value="ECO:0007669"/>
    <property type="project" value="UniProtKB-SubCell"/>
</dbReference>
<dbReference type="Gene3D" id="1.10.287.90">
    <property type="match status" value="1"/>
</dbReference>
<dbReference type="EMBL" id="FYEH01000019">
    <property type="protein sequence ID" value="SNB78724.1"/>
    <property type="molecule type" value="Genomic_DNA"/>
</dbReference>
<evidence type="ECO:0000256" key="6">
    <source>
        <dbReference type="ARBA" id="ARBA00022692"/>
    </source>
</evidence>
<evidence type="ECO:0000256" key="11">
    <source>
        <dbReference type="ARBA" id="ARBA00023136"/>
    </source>
</evidence>
<gene>
    <name evidence="18" type="ORF">SAMN07250955_11931</name>
</gene>
<keyword evidence="10 14" id="KW-0560">Oxidoreductase</keyword>
<dbReference type="SUPFAM" id="SSF49503">
    <property type="entry name" value="Cupredoxins"/>
    <property type="match status" value="1"/>
</dbReference>
<evidence type="ECO:0000256" key="5">
    <source>
        <dbReference type="ARBA" id="ARBA00022660"/>
    </source>
</evidence>
<keyword evidence="19" id="KW-1185">Reference proteome</keyword>
<evidence type="ECO:0000256" key="9">
    <source>
        <dbReference type="ARBA" id="ARBA00022989"/>
    </source>
</evidence>
<reference evidence="18 19" key="1">
    <citation type="submission" date="2017-06" db="EMBL/GenBank/DDBJ databases">
        <authorList>
            <person name="Kim H.J."/>
            <person name="Triplett B.A."/>
        </authorList>
    </citation>
    <scope>NUCLEOTIDE SEQUENCE [LARGE SCALE GENOMIC DNA]</scope>
    <source>
        <strain evidence="18 19">B29T1</strain>
    </source>
</reference>
<keyword evidence="7" id="KW-0732">Signal</keyword>
<evidence type="ECO:0000256" key="3">
    <source>
        <dbReference type="ARBA" id="ARBA00022448"/>
    </source>
</evidence>
<dbReference type="InterPro" id="IPR036257">
    <property type="entry name" value="Cyt_c_oxidase_su2_TM_sf"/>
</dbReference>
<keyword evidence="4 14" id="KW-1003">Cell membrane</keyword>
<keyword evidence="13" id="KW-0449">Lipoprotein</keyword>
<evidence type="ECO:0000259" key="17">
    <source>
        <dbReference type="PROSITE" id="PS50999"/>
    </source>
</evidence>
<keyword evidence="3 14" id="KW-0813">Transport</keyword>
<dbReference type="NCBIfam" id="TIGR01433">
    <property type="entry name" value="CyoA"/>
    <property type="match status" value="1"/>
</dbReference>
<dbReference type="AlphaFoldDB" id="A0A212S161"/>
<dbReference type="Gene3D" id="2.60.40.420">
    <property type="entry name" value="Cupredoxins - blue copper proteins"/>
    <property type="match status" value="1"/>
</dbReference>
<feature type="transmembrane region" description="Helical" evidence="15">
    <location>
        <begin position="77"/>
        <end position="97"/>
    </location>
</feature>
<evidence type="ECO:0000256" key="8">
    <source>
        <dbReference type="ARBA" id="ARBA00022982"/>
    </source>
</evidence>
<evidence type="ECO:0000256" key="10">
    <source>
        <dbReference type="ARBA" id="ARBA00023002"/>
    </source>
</evidence>
<dbReference type="CDD" id="cd04212">
    <property type="entry name" value="CuRO_UO_II"/>
    <property type="match status" value="1"/>
</dbReference>
<keyword evidence="6 15" id="KW-0812">Transmembrane</keyword>
<sequence>MALLVMPALAGCQMVIFNPQGEVGHNIKWGIITTTLLMLLVVIPVIIMTFVFAWRYRASNTKASYDPNWAHSNKIEVVVWGVPCVIILILATITYITSHTLDPYRPLTSDKQPINVEVVSLDWKWLFIYPDLKIASVNELAFPEGVPVNFSLTSSTVMSSFFIPALGSMVYTMPAMTTKLHLIADHAGTFDGASANYNGGGFSNMYFKAHALSQSEFDSWVAKVRGAGQTLDVDSYKKLAVGNDGYFPVTYYGSIDEGMFGKIVHSCMQKGSDLCWAGAAREPEMAQKIDESTTPSPSKSGN</sequence>
<evidence type="ECO:0000256" key="4">
    <source>
        <dbReference type="ARBA" id="ARBA00022475"/>
    </source>
</evidence>
<evidence type="ECO:0000256" key="12">
    <source>
        <dbReference type="ARBA" id="ARBA00023139"/>
    </source>
</evidence>
<dbReference type="Pfam" id="PF06481">
    <property type="entry name" value="COX_ARM"/>
    <property type="match status" value="1"/>
</dbReference>